<evidence type="ECO:0000313" key="2">
    <source>
        <dbReference type="Proteomes" id="UP000734854"/>
    </source>
</evidence>
<organism evidence="1 2">
    <name type="scientific">Zingiber officinale</name>
    <name type="common">Ginger</name>
    <name type="synonym">Amomum zingiber</name>
    <dbReference type="NCBI Taxonomy" id="94328"/>
    <lineage>
        <taxon>Eukaryota</taxon>
        <taxon>Viridiplantae</taxon>
        <taxon>Streptophyta</taxon>
        <taxon>Embryophyta</taxon>
        <taxon>Tracheophyta</taxon>
        <taxon>Spermatophyta</taxon>
        <taxon>Magnoliopsida</taxon>
        <taxon>Liliopsida</taxon>
        <taxon>Zingiberales</taxon>
        <taxon>Zingiberaceae</taxon>
        <taxon>Zingiber</taxon>
    </lineage>
</organism>
<keyword evidence="2" id="KW-1185">Reference proteome</keyword>
<dbReference type="AlphaFoldDB" id="A0A8J5LRN4"/>
<dbReference type="EMBL" id="JACMSC010000005">
    <property type="protein sequence ID" value="KAG6521475.1"/>
    <property type="molecule type" value="Genomic_DNA"/>
</dbReference>
<proteinExistence type="predicted"/>
<gene>
    <name evidence="1" type="ORF">ZIOFF_018596</name>
</gene>
<reference evidence="1 2" key="1">
    <citation type="submission" date="2020-08" db="EMBL/GenBank/DDBJ databases">
        <title>Plant Genome Project.</title>
        <authorList>
            <person name="Zhang R.-G."/>
        </authorList>
    </citation>
    <scope>NUCLEOTIDE SEQUENCE [LARGE SCALE GENOMIC DNA]</scope>
    <source>
        <tissue evidence="1">Rhizome</tissue>
    </source>
</reference>
<accession>A0A8J5LRN4</accession>
<dbReference type="Proteomes" id="UP000734854">
    <property type="component" value="Unassembled WGS sequence"/>
</dbReference>
<evidence type="ECO:0000313" key="1">
    <source>
        <dbReference type="EMBL" id="KAG6521475.1"/>
    </source>
</evidence>
<protein>
    <submittedName>
        <fullName evidence="1">Uncharacterized protein</fullName>
    </submittedName>
</protein>
<sequence>MVDLFSPLAARATSPTKLKKLLLRYLWNIEKIFQGFSCDRLSGNQFLFNLTLDVKFISDLDQALIGTSFLLLVFGLIVQCGDAVW</sequence>
<name>A0A8J5LRN4_ZINOF</name>
<comment type="caution">
    <text evidence="1">The sequence shown here is derived from an EMBL/GenBank/DDBJ whole genome shotgun (WGS) entry which is preliminary data.</text>
</comment>